<dbReference type="GO" id="GO:0016798">
    <property type="term" value="F:hydrolase activity, acting on glycosyl bonds"/>
    <property type="evidence" value="ECO:0007669"/>
    <property type="project" value="UniProtKB-KW"/>
</dbReference>
<dbReference type="PANTHER" id="PTHR31316">
    <property type="entry name" value="BETA-GLUCOSIDASE-LIKE PROTEIN NCA3, MITOCHONDRIAL-RELATED"/>
    <property type="match status" value="1"/>
</dbReference>
<dbReference type="InterPro" id="IPR051526">
    <property type="entry name" value="Beta-Glucosidase_SUN"/>
</dbReference>
<proteinExistence type="inferred from homology"/>
<evidence type="ECO:0000256" key="4">
    <source>
        <dbReference type="ARBA" id="ARBA00022525"/>
    </source>
</evidence>
<keyword evidence="10" id="KW-0624">Polysaccharide degradation</keyword>
<keyword evidence="9" id="KW-0961">Cell wall biogenesis/degradation</keyword>
<dbReference type="RefSeq" id="XP_038784931.1">
    <property type="nucleotide sequence ID" value="XM_038932443.1"/>
</dbReference>
<evidence type="ECO:0000256" key="9">
    <source>
        <dbReference type="ARBA" id="ARBA00023316"/>
    </source>
</evidence>
<evidence type="ECO:0000256" key="2">
    <source>
        <dbReference type="ARBA" id="ARBA00010579"/>
    </source>
</evidence>
<dbReference type="InterPro" id="IPR005556">
    <property type="entry name" value="SUN"/>
</dbReference>
<keyword evidence="6 12" id="KW-0378">Hydrolase</keyword>
<feature type="region of interest" description="Disordered" evidence="11">
    <location>
        <begin position="96"/>
        <end position="178"/>
    </location>
</feature>
<name>A0A8H7EDY6_9PLEO</name>
<dbReference type="PANTHER" id="PTHR31316:SF0">
    <property type="entry name" value="SECRETED BETA-GLUCOSIDASE SIM1-RELATED"/>
    <property type="match status" value="1"/>
</dbReference>
<dbReference type="EMBL" id="JAAABM010000010">
    <property type="protein sequence ID" value="KAF7674636.1"/>
    <property type="molecule type" value="Genomic_DNA"/>
</dbReference>
<dbReference type="Proteomes" id="UP000596902">
    <property type="component" value="Unassembled WGS sequence"/>
</dbReference>
<accession>A0A8H7EDY6</accession>
<keyword evidence="4" id="KW-0964">Secreted</keyword>
<comment type="caution">
    <text evidence="12">The sequence shown here is derived from an EMBL/GenBank/DDBJ whole genome shotgun (WGS) entry which is preliminary data.</text>
</comment>
<reference evidence="12" key="2">
    <citation type="submission" date="2020-08" db="EMBL/GenBank/DDBJ databases">
        <title>Draft Genome Sequence of Cumin Blight Pathogen Alternaria burnsii.</title>
        <authorList>
            <person name="Feng Z."/>
        </authorList>
    </citation>
    <scope>NUCLEOTIDE SEQUENCE</scope>
    <source>
        <strain evidence="12">CBS107.38</strain>
    </source>
</reference>
<sequence>TSCQRHPESVVQKPIMKIQYIITASVLVAVTAAKPHHLHRRAHARGPAKRGTIFVPAAVETEIVYWLDDHEISEEEVNLGITNGTLMWGNDGVLSTSTSSPIALPTPPPASGHETQVPKPTPGPTSEKPVDEHKPVVPEFQKPASPPETPPIDPAPSPSQDTPPVQQSGTSSRPWADMVDKDGHCAECDRKFPDGTILCTEFPYGYGALPTAQEGLGGWSGIQDPQYAGADGFDDITTVPKGSCSDGTCCTTGSFCSYGCPNPYLKASFPSIQGRTGQSVGGLYCNKDGFLEMADGKIADTLCVQGSQHMGVKVQNKLSKSVSFCRTDYPGTESMTFPVTVGPGETGFLANPDQQKYFFWQGKKTSAQYYVNKQGVPESEACTWGTPMGGKGNWAPAVFGTSFDDGPASQGFSSIKQNELCKQERLGYDITFVGDGVVSPCRYKSATNQWCEGDTCWEDPDRGCTAGIKHGDLMIVLSDG</sequence>
<feature type="non-terminal residue" evidence="12">
    <location>
        <position position="1"/>
    </location>
</feature>
<keyword evidence="7" id="KW-0119">Carbohydrate metabolism</keyword>
<comment type="similarity">
    <text evidence="2">Belongs to the SUN family.</text>
</comment>
<dbReference type="AlphaFoldDB" id="A0A8H7EDY6"/>
<dbReference type="GeneID" id="62205621"/>
<reference evidence="12" key="1">
    <citation type="submission" date="2020-01" db="EMBL/GenBank/DDBJ databases">
        <authorList>
            <person name="Feng Z.H.Z."/>
        </authorList>
    </citation>
    <scope>NUCLEOTIDE SEQUENCE</scope>
    <source>
        <strain evidence="12">CBS107.38</strain>
    </source>
</reference>
<evidence type="ECO:0000313" key="12">
    <source>
        <dbReference type="EMBL" id="KAF7674636.1"/>
    </source>
</evidence>
<evidence type="ECO:0000256" key="6">
    <source>
        <dbReference type="ARBA" id="ARBA00022801"/>
    </source>
</evidence>
<protein>
    <submittedName>
        <fullName evidence="12">Glycoside hydrolase family 132 protein</fullName>
    </submittedName>
</protein>
<evidence type="ECO:0000256" key="5">
    <source>
        <dbReference type="ARBA" id="ARBA00022729"/>
    </source>
</evidence>
<feature type="compositionally biased region" description="Polar residues" evidence="11">
    <location>
        <begin position="158"/>
        <end position="173"/>
    </location>
</feature>
<dbReference type="GO" id="GO:0031505">
    <property type="term" value="P:fungal-type cell wall organization"/>
    <property type="evidence" value="ECO:0007669"/>
    <property type="project" value="TreeGrafter"/>
</dbReference>
<dbReference type="GO" id="GO:0000272">
    <property type="term" value="P:polysaccharide catabolic process"/>
    <property type="evidence" value="ECO:0007669"/>
    <property type="project" value="UniProtKB-KW"/>
</dbReference>
<dbReference type="GO" id="GO:0009277">
    <property type="term" value="C:fungal-type cell wall"/>
    <property type="evidence" value="ECO:0007669"/>
    <property type="project" value="TreeGrafter"/>
</dbReference>
<evidence type="ECO:0000256" key="10">
    <source>
        <dbReference type="ARBA" id="ARBA00023326"/>
    </source>
</evidence>
<keyword evidence="8" id="KW-0326">Glycosidase</keyword>
<evidence type="ECO:0000256" key="1">
    <source>
        <dbReference type="ARBA" id="ARBA00004191"/>
    </source>
</evidence>
<evidence type="ECO:0000256" key="3">
    <source>
        <dbReference type="ARBA" id="ARBA00022512"/>
    </source>
</evidence>
<evidence type="ECO:0000256" key="7">
    <source>
        <dbReference type="ARBA" id="ARBA00023277"/>
    </source>
</evidence>
<comment type="subcellular location">
    <subcellularLocation>
        <location evidence="1">Secreted</location>
        <location evidence="1">Cell wall</location>
    </subcellularLocation>
</comment>
<dbReference type="GO" id="GO:0009986">
    <property type="term" value="C:cell surface"/>
    <property type="evidence" value="ECO:0007669"/>
    <property type="project" value="TreeGrafter"/>
</dbReference>
<evidence type="ECO:0000313" key="13">
    <source>
        <dbReference type="Proteomes" id="UP000596902"/>
    </source>
</evidence>
<gene>
    <name evidence="12" type="ORF">GT037_007396</name>
</gene>
<feature type="compositionally biased region" description="Pro residues" evidence="11">
    <location>
        <begin position="144"/>
        <end position="157"/>
    </location>
</feature>
<organism evidence="12 13">
    <name type="scientific">Alternaria burnsii</name>
    <dbReference type="NCBI Taxonomy" id="1187904"/>
    <lineage>
        <taxon>Eukaryota</taxon>
        <taxon>Fungi</taxon>
        <taxon>Dikarya</taxon>
        <taxon>Ascomycota</taxon>
        <taxon>Pezizomycotina</taxon>
        <taxon>Dothideomycetes</taxon>
        <taxon>Pleosporomycetidae</taxon>
        <taxon>Pleosporales</taxon>
        <taxon>Pleosporineae</taxon>
        <taxon>Pleosporaceae</taxon>
        <taxon>Alternaria</taxon>
        <taxon>Alternaria sect. Alternaria</taxon>
    </lineage>
</organism>
<keyword evidence="13" id="KW-1185">Reference proteome</keyword>
<keyword evidence="5" id="KW-0732">Signal</keyword>
<dbReference type="Pfam" id="PF03856">
    <property type="entry name" value="SUN"/>
    <property type="match status" value="1"/>
</dbReference>
<evidence type="ECO:0000256" key="8">
    <source>
        <dbReference type="ARBA" id="ARBA00023295"/>
    </source>
</evidence>
<evidence type="ECO:0000256" key="11">
    <source>
        <dbReference type="SAM" id="MobiDB-lite"/>
    </source>
</evidence>
<keyword evidence="3" id="KW-0134">Cell wall</keyword>